<dbReference type="EMBL" id="CAJVAX010000019">
    <property type="protein sequence ID" value="CAG7650193.1"/>
    <property type="molecule type" value="Genomic_DNA"/>
</dbReference>
<reference evidence="2" key="1">
    <citation type="submission" date="2021-06" db="EMBL/GenBank/DDBJ databases">
        <authorList>
            <person name="Arsene-Ploetze F."/>
        </authorList>
    </citation>
    <scope>NUCLEOTIDE SEQUENCE</scope>
    <source>
        <strain evidence="2">SBRY1</strain>
    </source>
</reference>
<evidence type="ECO:0000313" key="3">
    <source>
        <dbReference type="Proteomes" id="UP001153328"/>
    </source>
</evidence>
<feature type="compositionally biased region" description="Basic and acidic residues" evidence="1">
    <location>
        <begin position="176"/>
        <end position="187"/>
    </location>
</feature>
<protein>
    <submittedName>
        <fullName evidence="2">Uncharacterized protein</fullName>
    </submittedName>
</protein>
<feature type="region of interest" description="Disordered" evidence="1">
    <location>
        <begin position="1"/>
        <end position="298"/>
    </location>
</feature>
<keyword evidence="3" id="KW-1185">Reference proteome</keyword>
<evidence type="ECO:0000256" key="1">
    <source>
        <dbReference type="SAM" id="MobiDB-lite"/>
    </source>
</evidence>
<comment type="caution">
    <text evidence="2">The sequence shown here is derived from an EMBL/GenBank/DDBJ whole genome shotgun (WGS) entry which is preliminary data.</text>
</comment>
<feature type="compositionally biased region" description="Low complexity" evidence="1">
    <location>
        <begin position="41"/>
        <end position="67"/>
    </location>
</feature>
<feature type="compositionally biased region" description="Low complexity" evidence="1">
    <location>
        <begin position="1"/>
        <end position="10"/>
    </location>
</feature>
<accession>A0A9W4H4P4</accession>
<feature type="compositionally biased region" description="Basic residues" evidence="1">
    <location>
        <begin position="20"/>
        <end position="40"/>
    </location>
</feature>
<feature type="compositionally biased region" description="Basic residues" evidence="1">
    <location>
        <begin position="188"/>
        <end position="208"/>
    </location>
</feature>
<sequence>MPGLRPGGARAARDRGTAGPRRRRGPPGRAAQPRHGRAARRAAAAARGGEGHPAAAVPAQPVAWPARPGGGSVSGSRGGRHRRGRGRPPPGRPGPRGHCEGAAAGRRGERGGRRTRRRLPHRRAHRRRNGDRGVLRTARQGCRDLPRPAGTAGLRGLPALVQPRRHDGVRGPAGERPPHRLDPARRPDRGRRRRGCDRGTARRLRGTHQRPPGPAAPVTRALRARPGRPTPSRPRPTGQLPPRDPLPRAPRRTRIPLRVLGDQSARPVVTNHVREGFAPGGAEPTPRWRRSGTWTGDV</sequence>
<feature type="compositionally biased region" description="Gly residues" evidence="1">
    <location>
        <begin position="68"/>
        <end position="77"/>
    </location>
</feature>
<feature type="compositionally biased region" description="Basic residues" evidence="1">
    <location>
        <begin position="113"/>
        <end position="129"/>
    </location>
</feature>
<name>A0A9W4H4P4_9ACTN</name>
<organism evidence="2 3">
    <name type="scientific">Actinacidiphila bryophytorum</name>
    <dbReference type="NCBI Taxonomy" id="1436133"/>
    <lineage>
        <taxon>Bacteria</taxon>
        <taxon>Bacillati</taxon>
        <taxon>Actinomycetota</taxon>
        <taxon>Actinomycetes</taxon>
        <taxon>Kitasatosporales</taxon>
        <taxon>Streptomycetaceae</taxon>
        <taxon>Actinacidiphila</taxon>
    </lineage>
</organism>
<evidence type="ECO:0000313" key="2">
    <source>
        <dbReference type="EMBL" id="CAG7650193.1"/>
    </source>
</evidence>
<dbReference type="Proteomes" id="UP001153328">
    <property type="component" value="Unassembled WGS sequence"/>
</dbReference>
<gene>
    <name evidence="2" type="ORF">SBRY_50296</name>
</gene>
<dbReference type="AlphaFoldDB" id="A0A9W4H4P4"/>
<proteinExistence type="predicted"/>